<evidence type="ECO:0000313" key="1">
    <source>
        <dbReference type="EMBL" id="QBK88288.1"/>
    </source>
</evidence>
<proteinExistence type="predicted"/>
<protein>
    <submittedName>
        <fullName evidence="1">Uncharacterized protein</fullName>
    </submittedName>
</protein>
<accession>A0A481YYM9</accession>
<gene>
    <name evidence="1" type="ORF">LCMAC202_06500</name>
</gene>
<dbReference type="EMBL" id="MK500383">
    <property type="protein sequence ID" value="QBK88288.1"/>
    <property type="molecule type" value="Genomic_DNA"/>
</dbReference>
<name>A0A481YYM9_9VIRU</name>
<sequence length="967" mass="112901">MSNVVAITRRTAELTDSVLPWRSLIENTEDHVLLKVIRQCSAQELSYIGYYSIALGRHQFLKWWWNRGSLPQITSAADWLRTLRALQLYRLRIVKENPLQICLTIFKAKSLRKMYPALLKWETEHCYVEGFPLVKDDGWYCYVEEGFDYSILDDVEPEIRLRLLLVELATAIPNGTQLLYAEWKKYHYCTRVVWNFQIPYRHHHVGDKDSFHIDYNAEITKEKYTPLLQLCRYGNQKDFKNAIQHPEWWELLETPNLPREVGKKASPLVMMVMNKNSTVFRYFMELVYMTQKVCNVLPAEIAEMIWETSWIKGILTTSAVSDALYMLSSKSVHDWKRRVRLLIWLCPEICTAKLVSKVFSRTTRRFFDPQLTYCTYYHYTTQRPVHPCPEDVLWLETQQPLVSPMADGIYFCDKLPKCYPPGHHCPQVQAEEIILSAGITLYMVFDILDDGRWDHRMNKLGKYHLYWKGPYKNLSDENQDLRVFLSKITEKVVWWPKGVYPGPSGSAFFNLLSNPPSTPYPNDGWVVAGNKGPFWKIKPDNCMTLDVMYTVDSGWKLAPTTVYPVNTIGYSAYNSPVDTDQVITEFPHPPLPKNLPRETISNFIGKMFEPPYPPYLPTPPPPTVVEDNLEMILELLALNLDYIKQDQNWYNVGRVLEKLTEIGDGDASLAKFHWMLKGPIVRPKDWVEQYQGEPIYDGVWRCEWDNEQEKWRPLCRRFDKTTANTVAIAKQLTEQHQHRWNPAVLAKYENQRPYYNLRGPKTKDIRTRCKKQRDDIAKFCNEHNLHTNLFVNLGCGYHKQKRYRHSLDIDPYVVAEQNWIHGSTILWADASNLTNPATGQQYTLGGTNVAVQKAIHYFAKTRESWLNFMSTISAADSLFVTMIDADDVFAKSDMYTFPDASTMKRGRQSWHRGVWEGTTQLQWTGGNVIQEPLISYSFLKEELRAAGWKEKDTRMTELGVRIMYWTK</sequence>
<organism evidence="1">
    <name type="scientific">Marseillevirus LCMAC202</name>
    <dbReference type="NCBI Taxonomy" id="2506606"/>
    <lineage>
        <taxon>Viruses</taxon>
        <taxon>Varidnaviria</taxon>
        <taxon>Bamfordvirae</taxon>
        <taxon>Nucleocytoviricota</taxon>
        <taxon>Megaviricetes</taxon>
        <taxon>Pimascovirales</taxon>
        <taxon>Pimascovirales incertae sedis</taxon>
        <taxon>Marseilleviridae</taxon>
    </lineage>
</organism>
<reference evidence="1" key="1">
    <citation type="journal article" date="2019" name="MBio">
        <title>Virus Genomes from Deep Sea Sediments Expand the Ocean Megavirome and Support Independent Origins of Viral Gigantism.</title>
        <authorList>
            <person name="Backstrom D."/>
            <person name="Yutin N."/>
            <person name="Jorgensen S.L."/>
            <person name="Dharamshi J."/>
            <person name="Homa F."/>
            <person name="Zaremba-Niedwiedzka K."/>
            <person name="Spang A."/>
            <person name="Wolf Y.I."/>
            <person name="Koonin E.V."/>
            <person name="Ettema T.J."/>
        </authorList>
    </citation>
    <scope>NUCLEOTIDE SEQUENCE</scope>
</reference>